<dbReference type="Proteomes" id="UP001239111">
    <property type="component" value="Chromosome 2"/>
</dbReference>
<reference evidence="1" key="1">
    <citation type="submission" date="2023-04" db="EMBL/GenBank/DDBJ databases">
        <title>A chromosome-level genome assembly of the parasitoid wasp Eretmocerus hayati.</title>
        <authorList>
            <person name="Zhong Y."/>
            <person name="Liu S."/>
            <person name="Liu Y."/>
        </authorList>
    </citation>
    <scope>NUCLEOTIDE SEQUENCE</scope>
    <source>
        <strain evidence="1">ZJU_SS_LIU_2023</strain>
    </source>
</reference>
<evidence type="ECO:0000313" key="1">
    <source>
        <dbReference type="EMBL" id="KAJ8677687.1"/>
    </source>
</evidence>
<dbReference type="EMBL" id="CM056742">
    <property type="protein sequence ID" value="KAJ8677687.1"/>
    <property type="molecule type" value="Genomic_DNA"/>
</dbReference>
<evidence type="ECO:0000313" key="2">
    <source>
        <dbReference type="Proteomes" id="UP001239111"/>
    </source>
</evidence>
<accession>A0ACC2P2T5</accession>
<name>A0ACC2P2T5_9HYME</name>
<protein>
    <submittedName>
        <fullName evidence="1">Uncharacterized protein</fullName>
    </submittedName>
</protein>
<sequence>MGEYHIETLRDGWMVVGSPKVHTSNKIYSAIVSPITPVIDRATRNIYSTDEEGSDFEAGRPKRHPKRKALKDSDDESKSSSVQGFESDSDDLNKTSTGMEHVKEGYDDNS</sequence>
<keyword evidence="2" id="KW-1185">Reference proteome</keyword>
<organism evidence="1 2">
    <name type="scientific">Eretmocerus hayati</name>
    <dbReference type="NCBI Taxonomy" id="131215"/>
    <lineage>
        <taxon>Eukaryota</taxon>
        <taxon>Metazoa</taxon>
        <taxon>Ecdysozoa</taxon>
        <taxon>Arthropoda</taxon>
        <taxon>Hexapoda</taxon>
        <taxon>Insecta</taxon>
        <taxon>Pterygota</taxon>
        <taxon>Neoptera</taxon>
        <taxon>Endopterygota</taxon>
        <taxon>Hymenoptera</taxon>
        <taxon>Apocrita</taxon>
        <taxon>Proctotrupomorpha</taxon>
        <taxon>Chalcidoidea</taxon>
        <taxon>Aphelinidae</taxon>
        <taxon>Aphelininae</taxon>
        <taxon>Eretmocerus</taxon>
    </lineage>
</organism>
<gene>
    <name evidence="1" type="ORF">QAD02_013474</name>
</gene>
<comment type="caution">
    <text evidence="1">The sequence shown here is derived from an EMBL/GenBank/DDBJ whole genome shotgun (WGS) entry which is preliminary data.</text>
</comment>
<proteinExistence type="predicted"/>